<keyword evidence="3" id="KW-0677">Repeat</keyword>
<evidence type="ECO:0000313" key="5">
    <source>
        <dbReference type="EMBL" id="KAI6661176.1"/>
    </source>
</evidence>
<dbReference type="Pfam" id="PF17820">
    <property type="entry name" value="PDZ_6"/>
    <property type="match status" value="1"/>
</dbReference>
<comment type="caution">
    <text evidence="5">The sequence shown here is derived from an EMBL/GenBank/DDBJ whole genome shotgun (WGS) entry which is preliminary data.</text>
</comment>
<evidence type="ECO:0000256" key="1">
    <source>
        <dbReference type="ARBA" id="ARBA00004496"/>
    </source>
</evidence>
<dbReference type="PANTHER" id="PTHR46227">
    <property type="entry name" value="GLUTAMATE RECEPTOR-INTERACTING PROTEIN GRIP"/>
    <property type="match status" value="1"/>
</dbReference>
<dbReference type="Gene3D" id="2.30.42.10">
    <property type="match status" value="1"/>
</dbReference>
<keyword evidence="5" id="KW-0675">Receptor</keyword>
<dbReference type="EMBL" id="JAKMXF010000020">
    <property type="protein sequence ID" value="KAI6661176.1"/>
    <property type="molecule type" value="Genomic_DNA"/>
</dbReference>
<accession>A0AAV7KIC3</accession>
<dbReference type="AlphaFoldDB" id="A0AAV7KIC3"/>
<name>A0AAV7KIC3_9METZ</name>
<dbReference type="InterPro" id="IPR041489">
    <property type="entry name" value="PDZ_6"/>
</dbReference>
<gene>
    <name evidence="5" type="ORF">LOD99_10155</name>
</gene>
<evidence type="ECO:0000256" key="3">
    <source>
        <dbReference type="ARBA" id="ARBA00022737"/>
    </source>
</evidence>
<evidence type="ECO:0000313" key="6">
    <source>
        <dbReference type="Proteomes" id="UP001165289"/>
    </source>
</evidence>
<keyword evidence="2" id="KW-0963">Cytoplasm</keyword>
<reference evidence="5 6" key="1">
    <citation type="journal article" date="2023" name="BMC Biol.">
        <title>The compact genome of the sponge Oopsacas minuta (Hexactinellida) is lacking key metazoan core genes.</title>
        <authorList>
            <person name="Santini S."/>
            <person name="Schenkelaars Q."/>
            <person name="Jourda C."/>
            <person name="Duchesne M."/>
            <person name="Belahbib H."/>
            <person name="Rocher C."/>
            <person name="Selva M."/>
            <person name="Riesgo A."/>
            <person name="Vervoort M."/>
            <person name="Leys S.P."/>
            <person name="Kodjabachian L."/>
            <person name="Le Bivic A."/>
            <person name="Borchiellini C."/>
            <person name="Claverie J.M."/>
            <person name="Renard E."/>
        </authorList>
    </citation>
    <scope>NUCLEOTIDE SEQUENCE [LARGE SCALE GENOMIC DNA]</scope>
    <source>
        <strain evidence="5">SPO-2</strain>
    </source>
</reference>
<dbReference type="SMART" id="SM00228">
    <property type="entry name" value="PDZ"/>
    <property type="match status" value="1"/>
</dbReference>
<feature type="domain" description="PDZ" evidence="4">
    <location>
        <begin position="14"/>
        <end position="72"/>
    </location>
</feature>
<comment type="subcellular location">
    <subcellularLocation>
        <location evidence="1">Cytoplasm</location>
    </subcellularLocation>
</comment>
<dbReference type="Proteomes" id="UP001165289">
    <property type="component" value="Unassembled WGS sequence"/>
</dbReference>
<dbReference type="PANTHER" id="PTHR46227:SF2">
    <property type="entry name" value="FI03335P"/>
    <property type="match status" value="1"/>
</dbReference>
<keyword evidence="6" id="KW-1185">Reference proteome</keyword>
<evidence type="ECO:0000259" key="4">
    <source>
        <dbReference type="PROSITE" id="PS50106"/>
    </source>
</evidence>
<dbReference type="InterPro" id="IPR043545">
    <property type="entry name" value="GRIP1/2"/>
</dbReference>
<dbReference type="GO" id="GO:0005737">
    <property type="term" value="C:cytoplasm"/>
    <property type="evidence" value="ECO:0007669"/>
    <property type="project" value="UniProtKB-SubCell"/>
</dbReference>
<dbReference type="InterPro" id="IPR036034">
    <property type="entry name" value="PDZ_sf"/>
</dbReference>
<dbReference type="PROSITE" id="PS50106">
    <property type="entry name" value="PDZ"/>
    <property type="match status" value="1"/>
</dbReference>
<evidence type="ECO:0000256" key="2">
    <source>
        <dbReference type="ARBA" id="ARBA00022490"/>
    </source>
</evidence>
<dbReference type="GO" id="GO:0098887">
    <property type="term" value="P:neurotransmitter receptor transport, endosome to postsynaptic membrane"/>
    <property type="evidence" value="ECO:0007669"/>
    <property type="project" value="TreeGrafter"/>
</dbReference>
<organism evidence="5 6">
    <name type="scientific">Oopsacas minuta</name>
    <dbReference type="NCBI Taxonomy" id="111878"/>
    <lineage>
        <taxon>Eukaryota</taxon>
        <taxon>Metazoa</taxon>
        <taxon>Porifera</taxon>
        <taxon>Hexactinellida</taxon>
        <taxon>Hexasterophora</taxon>
        <taxon>Lyssacinosida</taxon>
        <taxon>Leucopsacidae</taxon>
        <taxon>Oopsacas</taxon>
    </lineage>
</organism>
<proteinExistence type="predicted"/>
<dbReference type="InterPro" id="IPR001478">
    <property type="entry name" value="PDZ"/>
</dbReference>
<dbReference type="SUPFAM" id="SSF50156">
    <property type="entry name" value="PDZ domain-like"/>
    <property type="match status" value="1"/>
</dbReference>
<protein>
    <submittedName>
        <fullName evidence="5">Glutamate receptor-interacting protein 1</fullName>
    </submittedName>
</protein>
<sequence length="149" mass="16145">MTLQRLPARQESLIVQLNPTLDGYGIGIDTLSHPSSGHVIIASIDYNSPAYQCGVLMEGDHILTINDHPIQSTVQCQQLIQDSIMQNKILDLLVELDVNEAVTPSSGTFNIKLMRSGLPSLGITLNGPVQGERGAIWIAKIKKGGIAFR</sequence>